<evidence type="ECO:0000259" key="2">
    <source>
        <dbReference type="Pfam" id="PF25922"/>
    </source>
</evidence>
<feature type="domain" description="DUF7968" evidence="2">
    <location>
        <begin position="14"/>
        <end position="119"/>
    </location>
</feature>
<protein>
    <recommendedName>
        <fullName evidence="2">DUF7968 domain-containing protein</fullName>
    </recommendedName>
</protein>
<organism evidence="3 4">
    <name type="scientific">Halogeometricum borinquense</name>
    <dbReference type="NCBI Taxonomy" id="60847"/>
    <lineage>
        <taxon>Archaea</taxon>
        <taxon>Methanobacteriati</taxon>
        <taxon>Methanobacteriota</taxon>
        <taxon>Stenosarchaea group</taxon>
        <taxon>Halobacteria</taxon>
        <taxon>Halobacteriales</taxon>
        <taxon>Haloferacaceae</taxon>
        <taxon>Halogeometricum</taxon>
    </lineage>
</organism>
<dbReference type="EMBL" id="CP048739">
    <property type="protein sequence ID" value="QIB75856.1"/>
    <property type="molecule type" value="Genomic_DNA"/>
</dbReference>
<feature type="region of interest" description="Disordered" evidence="1">
    <location>
        <begin position="97"/>
        <end position="128"/>
    </location>
</feature>
<name>A0A6C0UK31_9EURY</name>
<dbReference type="Proteomes" id="UP000465846">
    <property type="component" value="Chromosome"/>
</dbReference>
<dbReference type="RefSeq" id="WP_163487588.1">
    <property type="nucleotide sequence ID" value="NZ_CP048739.1"/>
</dbReference>
<evidence type="ECO:0000313" key="4">
    <source>
        <dbReference type="Proteomes" id="UP000465846"/>
    </source>
</evidence>
<feature type="compositionally biased region" description="Polar residues" evidence="1">
    <location>
        <begin position="110"/>
        <end position="122"/>
    </location>
</feature>
<proteinExistence type="predicted"/>
<dbReference type="Pfam" id="PF25922">
    <property type="entry name" value="DUF7968"/>
    <property type="match status" value="1"/>
</dbReference>
<evidence type="ECO:0000256" key="1">
    <source>
        <dbReference type="SAM" id="MobiDB-lite"/>
    </source>
</evidence>
<gene>
    <name evidence="3" type="ORF">G3I44_17175</name>
</gene>
<evidence type="ECO:0000313" key="3">
    <source>
        <dbReference type="EMBL" id="QIB75856.1"/>
    </source>
</evidence>
<dbReference type="GeneID" id="44081170"/>
<dbReference type="InterPro" id="IPR058274">
    <property type="entry name" value="DUF7968"/>
</dbReference>
<reference evidence="3 4" key="1">
    <citation type="submission" date="2020-02" db="EMBL/GenBank/DDBJ databases">
        <title>Whole genome sequence of Halogeometricum borinquense strain wsp4.</title>
        <authorList>
            <person name="Verma D.K."/>
            <person name="Gopal K."/>
            <person name="Prasad E.S."/>
        </authorList>
    </citation>
    <scope>NUCLEOTIDE SEQUENCE [LARGE SCALE GENOMIC DNA]</scope>
    <source>
        <strain evidence="4">wsp4</strain>
    </source>
</reference>
<accession>A0A6C0UK31</accession>
<dbReference type="AlphaFoldDB" id="A0A6C0UK31"/>
<sequence length="128" mass="14312">MSDGQTDATAAPNEREQAQRVVISYPDELSAWARDQLDTDRFRKYLRRVLDDLTLGHTWEEFVDVGCCGNSLDVPLRIESVDGPGEMGSDTEIEYTTRETEPGEMEGGWQVQSEGGPNATTGKTREER</sequence>